<name>M0A292_9EURY</name>
<evidence type="ECO:0000313" key="9">
    <source>
        <dbReference type="EMBL" id="ELY92890.1"/>
    </source>
</evidence>
<evidence type="ECO:0000256" key="6">
    <source>
        <dbReference type="PROSITE-ProRule" id="PRU01240"/>
    </source>
</evidence>
<evidence type="ECO:0000256" key="1">
    <source>
        <dbReference type="ARBA" id="ARBA00011073"/>
    </source>
</evidence>
<comment type="similarity">
    <text evidence="1 6">Belongs to the peptidase S8 family.</text>
</comment>
<gene>
    <name evidence="9" type="ORF">C483_06130</name>
</gene>
<dbReference type="SUPFAM" id="SSF52743">
    <property type="entry name" value="Subtilisin-like"/>
    <property type="match status" value="1"/>
</dbReference>
<evidence type="ECO:0000313" key="10">
    <source>
        <dbReference type="Proteomes" id="UP000011519"/>
    </source>
</evidence>
<dbReference type="PANTHER" id="PTHR43806">
    <property type="entry name" value="PEPTIDASE S8"/>
    <property type="match status" value="1"/>
</dbReference>
<dbReference type="InterPro" id="IPR000209">
    <property type="entry name" value="Peptidase_S8/S53_dom"/>
</dbReference>
<proteinExistence type="inferred from homology"/>
<evidence type="ECO:0000256" key="5">
    <source>
        <dbReference type="ARBA" id="ARBA00022825"/>
    </source>
</evidence>
<dbReference type="STRING" id="1227493.C483_06130"/>
<dbReference type="EMBL" id="AOIM01000015">
    <property type="protein sequence ID" value="ELY92890.1"/>
    <property type="molecule type" value="Genomic_DNA"/>
</dbReference>
<dbReference type="PANTHER" id="PTHR43806:SF11">
    <property type="entry name" value="CEREVISIN-RELATED"/>
    <property type="match status" value="1"/>
</dbReference>
<dbReference type="InterPro" id="IPR006311">
    <property type="entry name" value="TAT_signal"/>
</dbReference>
<evidence type="ECO:0000259" key="8">
    <source>
        <dbReference type="Pfam" id="PF00082"/>
    </source>
</evidence>
<dbReference type="Pfam" id="PF00082">
    <property type="entry name" value="Peptidase_S8"/>
    <property type="match status" value="1"/>
</dbReference>
<dbReference type="Gene3D" id="3.40.50.200">
    <property type="entry name" value="Peptidase S8/S53 domain"/>
    <property type="match status" value="1"/>
</dbReference>
<dbReference type="GO" id="GO:0004252">
    <property type="term" value="F:serine-type endopeptidase activity"/>
    <property type="evidence" value="ECO:0007669"/>
    <property type="project" value="InterPro"/>
</dbReference>
<dbReference type="RefSeq" id="WP_006652465.1">
    <property type="nucleotide sequence ID" value="NZ_AOIM01000015.1"/>
</dbReference>
<dbReference type="InterPro" id="IPR050131">
    <property type="entry name" value="Peptidase_S8_subtilisin-like"/>
</dbReference>
<dbReference type="GO" id="GO:0046872">
    <property type="term" value="F:metal ion binding"/>
    <property type="evidence" value="ECO:0007669"/>
    <property type="project" value="UniProtKB-KW"/>
</dbReference>
<keyword evidence="3" id="KW-0479">Metal-binding</keyword>
<dbReference type="CDD" id="cd07477">
    <property type="entry name" value="Peptidases_S8_Subtilisin_subset"/>
    <property type="match status" value="1"/>
</dbReference>
<feature type="compositionally biased region" description="Basic and acidic residues" evidence="7">
    <location>
        <begin position="391"/>
        <end position="420"/>
    </location>
</feature>
<dbReference type="InterPro" id="IPR034202">
    <property type="entry name" value="Subtilisin_Carlsberg-like"/>
</dbReference>
<dbReference type="Proteomes" id="UP000011519">
    <property type="component" value="Unassembled WGS sequence"/>
</dbReference>
<dbReference type="AlphaFoldDB" id="M0A292"/>
<dbReference type="InterPro" id="IPR022398">
    <property type="entry name" value="Peptidase_S8_His-AS"/>
</dbReference>
<dbReference type="InterPro" id="IPR036852">
    <property type="entry name" value="Peptidase_S8/S53_dom_sf"/>
</dbReference>
<accession>M0A292</accession>
<evidence type="ECO:0000256" key="4">
    <source>
        <dbReference type="ARBA" id="ARBA00022801"/>
    </source>
</evidence>
<feature type="region of interest" description="Disordered" evidence="7">
    <location>
        <begin position="370"/>
        <end position="420"/>
    </location>
</feature>
<evidence type="ECO:0000256" key="3">
    <source>
        <dbReference type="ARBA" id="ARBA00022723"/>
    </source>
</evidence>
<dbReference type="PROSITE" id="PS51318">
    <property type="entry name" value="TAT"/>
    <property type="match status" value="1"/>
</dbReference>
<keyword evidence="2" id="KW-0645">Protease</keyword>
<organism evidence="9 10">
    <name type="scientific">Natrialba hulunbeirensis JCM 10989</name>
    <dbReference type="NCBI Taxonomy" id="1227493"/>
    <lineage>
        <taxon>Archaea</taxon>
        <taxon>Methanobacteriati</taxon>
        <taxon>Methanobacteriota</taxon>
        <taxon>Stenosarchaea group</taxon>
        <taxon>Halobacteria</taxon>
        <taxon>Halobacteriales</taxon>
        <taxon>Natrialbaceae</taxon>
        <taxon>Natrialba</taxon>
    </lineage>
</organism>
<dbReference type="PROSITE" id="PS00137">
    <property type="entry name" value="SUBTILASE_HIS"/>
    <property type="match status" value="1"/>
</dbReference>
<reference evidence="9 10" key="1">
    <citation type="journal article" date="2014" name="PLoS Genet.">
        <title>Phylogenetically driven sequencing of extremely halophilic archaea reveals strategies for static and dynamic osmo-response.</title>
        <authorList>
            <person name="Becker E.A."/>
            <person name="Seitzer P.M."/>
            <person name="Tritt A."/>
            <person name="Larsen D."/>
            <person name="Krusor M."/>
            <person name="Yao A.I."/>
            <person name="Wu D."/>
            <person name="Madern D."/>
            <person name="Eisen J.A."/>
            <person name="Darling A.E."/>
            <person name="Facciotti M.T."/>
        </authorList>
    </citation>
    <scope>NUCLEOTIDE SEQUENCE [LARGE SCALE GENOMIC DNA]</scope>
    <source>
        <strain evidence="9 10">JCM 10989</strain>
    </source>
</reference>
<dbReference type="PROSITE" id="PS51892">
    <property type="entry name" value="SUBTILASE"/>
    <property type="match status" value="1"/>
</dbReference>
<comment type="caution">
    <text evidence="6">Lacks conserved residue(s) required for the propagation of feature annotation.</text>
</comment>
<dbReference type="PRINTS" id="PR00723">
    <property type="entry name" value="SUBTILISIN"/>
</dbReference>
<keyword evidence="4" id="KW-0378">Hydrolase</keyword>
<dbReference type="PATRIC" id="fig|1227493.4.peg.1202"/>
<dbReference type="InterPro" id="IPR015500">
    <property type="entry name" value="Peptidase_S8_subtilisin-rel"/>
</dbReference>
<evidence type="ECO:0000256" key="7">
    <source>
        <dbReference type="SAM" id="MobiDB-lite"/>
    </source>
</evidence>
<keyword evidence="10" id="KW-1185">Reference proteome</keyword>
<keyword evidence="5" id="KW-0720">Serine protease</keyword>
<dbReference type="PROSITE" id="PS00138">
    <property type="entry name" value="SUBTILASE_SER"/>
    <property type="match status" value="1"/>
</dbReference>
<protein>
    <submittedName>
        <fullName evidence="9">Peptidase S8 and S53 subtilisin kexin sedolisin</fullName>
    </submittedName>
</protein>
<dbReference type="GO" id="GO:0006508">
    <property type="term" value="P:proteolysis"/>
    <property type="evidence" value="ECO:0007669"/>
    <property type="project" value="UniProtKB-KW"/>
</dbReference>
<dbReference type="InterPro" id="IPR023828">
    <property type="entry name" value="Peptidase_S8_Ser-AS"/>
</dbReference>
<sequence length="420" mass="43320">MSDEMTHNGTGRRNVLKAVSGAGIALGGLASVSSVQADSGDEPSRFNVGYATEMGETQTKDAADNVIHAIHSVNTLTVESTLEEMEALAESGHIDFVAVDQTYYAGSDTNDDTDNGSGQVVPWGVERIGARKASAAGKRGKGANVAVINTGIDPTHPDLAGNIGDGIAYNRAVGYPEINWVDDNGHGTHVAGTIAAADNDFGVVGVAPKSTLHAVKVLNQDGVGYASDVAMGIIWSAIKGCDVANMSLSGPYSPLVQRAIQFAHKRGLLMVSSAGNGGEEVSYPASAKEVVAVSATTPDDGFAEFSNYGPEIELAAPGVEILSTLPSGEYGVATGTSFATPHVTGTAALLMAKGYSAKEARYVMTDTATDLGLPSKKQGRNRNGSAADGEGLLREGSPLRHDRYGDRPRAPIEKAGCRAG</sequence>
<comment type="caution">
    <text evidence="9">The sequence shown here is derived from an EMBL/GenBank/DDBJ whole genome shotgun (WGS) entry which is preliminary data.</text>
</comment>
<feature type="domain" description="Peptidase S8/S53" evidence="8">
    <location>
        <begin position="140"/>
        <end position="372"/>
    </location>
</feature>
<evidence type="ECO:0000256" key="2">
    <source>
        <dbReference type="ARBA" id="ARBA00022670"/>
    </source>
</evidence>